<sequence length="145" mass="15612">MAQFSANCRPTRFASFHRAVLRSSRTAATATRDGPSRVGQYLQVADLPTLDALHGLLRGGSHADVEVTDALGAWTADRYGSSVLVQSLGGQSAIYEPPEGGEPDYELREVIEAHPQITARPLAEFAIPVPPLVESVDERRFAGRA</sequence>
<reference evidence="1" key="2">
    <citation type="submission" date="2021-08" db="EMBL/GenBank/DDBJ databases">
        <authorList>
            <person name="Tani A."/>
            <person name="Ola A."/>
            <person name="Ogura Y."/>
            <person name="Katsura K."/>
            <person name="Hayashi T."/>
        </authorList>
    </citation>
    <scope>NUCLEOTIDE SEQUENCE</scope>
    <source>
        <strain evidence="1">NBRC 103626</strain>
    </source>
</reference>
<reference evidence="1" key="1">
    <citation type="journal article" date="2016" name="Front. Microbiol.">
        <title>Genome Sequence of the Piezophilic, Mesophilic Sulfate-Reducing Bacterium Desulfovibrio indicus J2T.</title>
        <authorList>
            <person name="Cao J."/>
            <person name="Maignien L."/>
            <person name="Shao Z."/>
            <person name="Alain K."/>
            <person name="Jebbar M."/>
        </authorList>
    </citation>
    <scope>NUCLEOTIDE SEQUENCE</scope>
    <source>
        <strain evidence="1">NBRC 103626</strain>
    </source>
</reference>
<protein>
    <submittedName>
        <fullName evidence="1">Uncharacterized protein</fullName>
    </submittedName>
</protein>
<dbReference type="RefSeq" id="WP_238301978.1">
    <property type="nucleotide sequence ID" value="NZ_BPQM01000029.1"/>
</dbReference>
<accession>A0AA37HMI3</accession>
<proteinExistence type="predicted"/>
<evidence type="ECO:0000313" key="2">
    <source>
        <dbReference type="Proteomes" id="UP001055108"/>
    </source>
</evidence>
<keyword evidence="2" id="KW-1185">Reference proteome</keyword>
<name>A0AA37HMI3_9HYPH</name>
<dbReference type="AlphaFoldDB" id="A0AA37HMI3"/>
<comment type="caution">
    <text evidence="1">The sequence shown here is derived from an EMBL/GenBank/DDBJ whole genome shotgun (WGS) entry which is preliminary data.</text>
</comment>
<evidence type="ECO:0000313" key="1">
    <source>
        <dbReference type="EMBL" id="GJD78264.1"/>
    </source>
</evidence>
<gene>
    <name evidence="1" type="ORF">NBEOAGPD_1478</name>
</gene>
<dbReference type="EMBL" id="BPQM01000029">
    <property type="protein sequence ID" value="GJD78264.1"/>
    <property type="molecule type" value="Genomic_DNA"/>
</dbReference>
<organism evidence="1 2">
    <name type="scientific">Methylobacterium gregans</name>
    <dbReference type="NCBI Taxonomy" id="374424"/>
    <lineage>
        <taxon>Bacteria</taxon>
        <taxon>Pseudomonadati</taxon>
        <taxon>Pseudomonadota</taxon>
        <taxon>Alphaproteobacteria</taxon>
        <taxon>Hyphomicrobiales</taxon>
        <taxon>Methylobacteriaceae</taxon>
        <taxon>Methylobacterium</taxon>
    </lineage>
</organism>
<dbReference type="Proteomes" id="UP001055108">
    <property type="component" value="Unassembled WGS sequence"/>
</dbReference>